<dbReference type="Pfam" id="PF24696">
    <property type="entry name" value="UGSC"/>
    <property type="match status" value="1"/>
</dbReference>
<accession>A0AA35RDD8</accession>
<sequence>MTVTNYQDRMRELGLALPIDPEAASRWRAAPRLDTLHDKVGGFLGNRKANAELLLQNLGERLAKDLELGDIVAVDKYVYSRPAADEIISELSERCDFVVTAIAD</sequence>
<reference evidence="2" key="1">
    <citation type="submission" date="2023-03" db="EMBL/GenBank/DDBJ databases">
        <authorList>
            <person name="Steffen K."/>
            <person name="Cardenas P."/>
        </authorList>
    </citation>
    <scope>NUCLEOTIDE SEQUENCE</scope>
</reference>
<dbReference type="EMBL" id="CASHTH010000926">
    <property type="protein sequence ID" value="CAI8009139.1"/>
    <property type="molecule type" value="Genomic_DNA"/>
</dbReference>
<dbReference type="InterPro" id="IPR057767">
    <property type="entry name" value="UGSC-like_dom"/>
</dbReference>
<name>A0AA35RDD8_GEOBA</name>
<organism evidence="2 3">
    <name type="scientific">Geodia barretti</name>
    <name type="common">Barrett's horny sponge</name>
    <dbReference type="NCBI Taxonomy" id="519541"/>
    <lineage>
        <taxon>Eukaryota</taxon>
        <taxon>Metazoa</taxon>
        <taxon>Porifera</taxon>
        <taxon>Demospongiae</taxon>
        <taxon>Heteroscleromorpha</taxon>
        <taxon>Tetractinellida</taxon>
        <taxon>Astrophorina</taxon>
        <taxon>Geodiidae</taxon>
        <taxon>Geodia</taxon>
    </lineage>
</organism>
<evidence type="ECO:0000313" key="2">
    <source>
        <dbReference type="EMBL" id="CAI8009139.1"/>
    </source>
</evidence>
<evidence type="ECO:0000259" key="1">
    <source>
        <dbReference type="Pfam" id="PF24696"/>
    </source>
</evidence>
<evidence type="ECO:0000313" key="3">
    <source>
        <dbReference type="Proteomes" id="UP001174909"/>
    </source>
</evidence>
<gene>
    <name evidence="2" type="ORF">GBAR_LOCUS6188</name>
</gene>
<keyword evidence="3" id="KW-1185">Reference proteome</keyword>
<dbReference type="AlphaFoldDB" id="A0AA35RDD8"/>
<proteinExistence type="predicted"/>
<feature type="domain" description="UGSC-like" evidence="1">
    <location>
        <begin position="22"/>
        <end position="104"/>
    </location>
</feature>
<dbReference type="Proteomes" id="UP001174909">
    <property type="component" value="Unassembled WGS sequence"/>
</dbReference>
<protein>
    <recommendedName>
        <fullName evidence="1">UGSC-like domain-containing protein</fullName>
    </recommendedName>
</protein>
<comment type="caution">
    <text evidence="2">The sequence shown here is derived from an EMBL/GenBank/DDBJ whole genome shotgun (WGS) entry which is preliminary data.</text>
</comment>